<dbReference type="InterPro" id="IPR047113">
    <property type="entry name" value="PA2G4/ARX1"/>
</dbReference>
<feature type="domain" description="Peptidase M24" evidence="3">
    <location>
        <begin position="34"/>
        <end position="191"/>
    </location>
</feature>
<dbReference type="Gene3D" id="1.10.10.10">
    <property type="entry name" value="Winged helix-like DNA-binding domain superfamily/Winged helix DNA-binding domain"/>
    <property type="match status" value="1"/>
</dbReference>
<evidence type="ECO:0000256" key="2">
    <source>
        <dbReference type="SAM" id="MobiDB-lite"/>
    </source>
</evidence>
<dbReference type="FunFam" id="1.10.10.10:FF:000029">
    <property type="entry name" value="Proliferation-associated 2G4, a"/>
    <property type="match status" value="1"/>
</dbReference>
<dbReference type="STRING" id="1331196.A0A1B9ITP7"/>
<reference evidence="4 5" key="1">
    <citation type="submission" date="2013-07" db="EMBL/GenBank/DDBJ databases">
        <title>The Genome Sequence of Kwoniella mangroviensis CBS10435.</title>
        <authorList>
            <consortium name="The Broad Institute Genome Sequencing Platform"/>
            <person name="Cuomo C."/>
            <person name="Litvintseva A."/>
            <person name="Chen Y."/>
            <person name="Heitman J."/>
            <person name="Sun S."/>
            <person name="Springer D."/>
            <person name="Dromer F."/>
            <person name="Young S.K."/>
            <person name="Zeng Q."/>
            <person name="Gargeya S."/>
            <person name="Fitzgerald M."/>
            <person name="Abouelleil A."/>
            <person name="Alvarado L."/>
            <person name="Berlin A.M."/>
            <person name="Chapman S.B."/>
            <person name="Dewar J."/>
            <person name="Goldberg J."/>
            <person name="Griggs A."/>
            <person name="Gujja S."/>
            <person name="Hansen M."/>
            <person name="Howarth C."/>
            <person name="Imamovic A."/>
            <person name="Larimer J."/>
            <person name="McCowan C."/>
            <person name="Murphy C."/>
            <person name="Pearson M."/>
            <person name="Priest M."/>
            <person name="Roberts A."/>
            <person name="Saif S."/>
            <person name="Shea T."/>
            <person name="Sykes S."/>
            <person name="Wortman J."/>
            <person name="Nusbaum C."/>
            <person name="Birren B."/>
        </authorList>
    </citation>
    <scope>NUCLEOTIDE SEQUENCE [LARGE SCALE GENOMIC DNA]</scope>
    <source>
        <strain evidence="4 5">CBS 10435</strain>
    </source>
</reference>
<dbReference type="PANTHER" id="PTHR10804:SF11">
    <property type="entry name" value="PROLIFERATION-ASSOCIATED PROTEIN 2G4"/>
    <property type="match status" value="1"/>
</dbReference>
<feature type="region of interest" description="Disordered" evidence="2">
    <location>
        <begin position="374"/>
        <end position="399"/>
    </location>
</feature>
<proteinExistence type="inferred from homology"/>
<gene>
    <name evidence="4" type="ORF">L486_03379</name>
</gene>
<accession>A0A1B9ITP7</accession>
<dbReference type="GO" id="GO:0003677">
    <property type="term" value="F:DNA binding"/>
    <property type="evidence" value="ECO:0007669"/>
    <property type="project" value="UniProtKB-KW"/>
</dbReference>
<sequence length="399" mass="43053">MASEAQVDLKKTVPVEEEKKLEEKGLNNDTLTKYTTAGQALGEVLKKFIPSITAGKKVLDLCVEGDKLVNDTVAPLWNKAKNGVKVGKGSAFPTSISVNNIVSHVSPLPSDPEVVLKDGDVVKVMLGIQLDGYAVTHAETVVLSSKAEGLSADVVKAAYDAAQAAMRTIKVGNKNWDVTEVVEKVAKDYECAGVEGMLSCQHEKNVTDGKKRILLNPSPDLKRDHETITFEEGEVYGVDILVVTGSNGKAKADPSRTSIYKKADINYQLKMKTSRAVFSEIQKKAGAFPFTLRALDDEKRARMGVQEAVAHGLLKPYDIVQTAAGTLVAEFFFTIALLPAGPLLLSPQPVWYSADKLSTEKKITDESLASLITQPLRAPKKKNKSKGSGNGEAKEETKA</sequence>
<keyword evidence="4" id="KW-0238">DNA-binding</keyword>
<dbReference type="AlphaFoldDB" id="A0A1B9ITP7"/>
<dbReference type="Gene3D" id="3.90.230.10">
    <property type="entry name" value="Creatinase/methionine aminopeptidase superfamily"/>
    <property type="match status" value="1"/>
</dbReference>
<evidence type="ECO:0000313" key="5">
    <source>
        <dbReference type="Proteomes" id="UP000092583"/>
    </source>
</evidence>
<keyword evidence="5" id="KW-1185">Reference proteome</keyword>
<dbReference type="InterPro" id="IPR036005">
    <property type="entry name" value="Creatinase/aminopeptidase-like"/>
</dbReference>
<name>A0A1B9ITP7_9TREE</name>
<dbReference type="EMBL" id="KI669461">
    <property type="protein sequence ID" value="OCF58887.1"/>
    <property type="molecule type" value="Genomic_DNA"/>
</dbReference>
<comment type="similarity">
    <text evidence="1">Belongs to the peptidase M24 family.</text>
</comment>
<evidence type="ECO:0000256" key="1">
    <source>
        <dbReference type="ARBA" id="ARBA00007319"/>
    </source>
</evidence>
<dbReference type="SUPFAM" id="SSF46785">
    <property type="entry name" value="Winged helix' DNA-binding domain"/>
    <property type="match status" value="1"/>
</dbReference>
<evidence type="ECO:0000259" key="3">
    <source>
        <dbReference type="Pfam" id="PF00557"/>
    </source>
</evidence>
<dbReference type="PANTHER" id="PTHR10804">
    <property type="entry name" value="PROTEASE FAMILY M24 METHIONYL AMINOPEPTIDASE, AMINOPEPTIDASE P"/>
    <property type="match status" value="1"/>
</dbReference>
<reference evidence="5" key="2">
    <citation type="submission" date="2013-12" db="EMBL/GenBank/DDBJ databases">
        <title>Evolution of pathogenesis and genome organization in the Tremellales.</title>
        <authorList>
            <person name="Cuomo C."/>
            <person name="Litvintseva A."/>
            <person name="Heitman J."/>
            <person name="Chen Y."/>
            <person name="Sun S."/>
            <person name="Springer D."/>
            <person name="Dromer F."/>
            <person name="Young S."/>
            <person name="Zeng Q."/>
            <person name="Chapman S."/>
            <person name="Gujja S."/>
            <person name="Saif S."/>
            <person name="Birren B."/>
        </authorList>
    </citation>
    <scope>NUCLEOTIDE SEQUENCE [LARGE SCALE GENOMIC DNA]</scope>
    <source>
        <strain evidence="5">CBS 10435</strain>
    </source>
</reference>
<dbReference type="SUPFAM" id="SSF55920">
    <property type="entry name" value="Creatinase/aminopeptidase"/>
    <property type="match status" value="1"/>
</dbReference>
<dbReference type="InterPro" id="IPR036390">
    <property type="entry name" value="WH_DNA-bd_sf"/>
</dbReference>
<organism evidence="4 5">
    <name type="scientific">Kwoniella mangroviensis CBS 10435</name>
    <dbReference type="NCBI Taxonomy" id="1331196"/>
    <lineage>
        <taxon>Eukaryota</taxon>
        <taxon>Fungi</taxon>
        <taxon>Dikarya</taxon>
        <taxon>Basidiomycota</taxon>
        <taxon>Agaricomycotina</taxon>
        <taxon>Tremellomycetes</taxon>
        <taxon>Tremellales</taxon>
        <taxon>Cryptococcaceae</taxon>
        <taxon>Kwoniella</taxon>
    </lineage>
</organism>
<dbReference type="InterPro" id="IPR000994">
    <property type="entry name" value="Pept_M24"/>
</dbReference>
<dbReference type="Pfam" id="PF00557">
    <property type="entry name" value="Peptidase_M24"/>
    <property type="match status" value="1"/>
</dbReference>
<dbReference type="Proteomes" id="UP000092583">
    <property type="component" value="Unassembled WGS sequence"/>
</dbReference>
<protein>
    <submittedName>
        <fullName evidence="4">DNA-binding protein, 42 kDa</fullName>
    </submittedName>
</protein>
<evidence type="ECO:0000313" key="4">
    <source>
        <dbReference type="EMBL" id="OCF58887.1"/>
    </source>
</evidence>
<dbReference type="InterPro" id="IPR036388">
    <property type="entry name" value="WH-like_DNA-bd_sf"/>
</dbReference>
<dbReference type="OrthoDB" id="5876363at2759"/>